<dbReference type="InterPro" id="IPR043148">
    <property type="entry name" value="TagF_C"/>
</dbReference>
<proteinExistence type="predicted"/>
<dbReference type="STRING" id="864069.MicloDRAFT_00069040"/>
<keyword evidence="2" id="KW-1185">Reference proteome</keyword>
<protein>
    <submittedName>
        <fullName evidence="1">Capsule polysaccharide export protein</fullName>
    </submittedName>
</protein>
<dbReference type="RefSeq" id="WP_009764857.1">
    <property type="nucleotide sequence ID" value="NZ_CP141048.1"/>
</dbReference>
<dbReference type="GO" id="GO:0015774">
    <property type="term" value="P:polysaccharide transport"/>
    <property type="evidence" value="ECO:0007669"/>
    <property type="project" value="InterPro"/>
</dbReference>
<dbReference type="Gene3D" id="3.40.50.12580">
    <property type="match status" value="1"/>
</dbReference>
<dbReference type="PATRIC" id="fig|864069.3.peg.7378"/>
<organism evidence="1 2">
    <name type="scientific">Microvirga lotononidis</name>
    <dbReference type="NCBI Taxonomy" id="864069"/>
    <lineage>
        <taxon>Bacteria</taxon>
        <taxon>Pseudomonadati</taxon>
        <taxon>Pseudomonadota</taxon>
        <taxon>Alphaproteobacteria</taxon>
        <taxon>Hyphomicrobiales</taxon>
        <taxon>Methylobacteriaceae</taxon>
        <taxon>Microvirga</taxon>
    </lineage>
</organism>
<dbReference type="GO" id="GO:0000271">
    <property type="term" value="P:polysaccharide biosynthetic process"/>
    <property type="evidence" value="ECO:0007669"/>
    <property type="project" value="InterPro"/>
</dbReference>
<evidence type="ECO:0000313" key="2">
    <source>
        <dbReference type="Proteomes" id="UP000003947"/>
    </source>
</evidence>
<dbReference type="eggNOG" id="COG3562">
    <property type="taxonomic scope" value="Bacteria"/>
</dbReference>
<reference evidence="1 2" key="1">
    <citation type="submission" date="2012-02" db="EMBL/GenBank/DDBJ databases">
        <title>Improved High-Quality Draft sequence of Microvirga sp. WSM3557.</title>
        <authorList>
            <consortium name="US DOE Joint Genome Institute"/>
            <person name="Lucas S."/>
            <person name="Han J."/>
            <person name="Lapidus A."/>
            <person name="Cheng J.-F."/>
            <person name="Goodwin L."/>
            <person name="Pitluck S."/>
            <person name="Peters L."/>
            <person name="Zhang X."/>
            <person name="Detter J.C."/>
            <person name="Han C."/>
            <person name="Tapia R."/>
            <person name="Land M."/>
            <person name="Hauser L."/>
            <person name="Kyrpides N."/>
            <person name="Ivanova N."/>
            <person name="Pagani I."/>
            <person name="Brau L."/>
            <person name="Yates R."/>
            <person name="O'Hara G."/>
            <person name="Rui T."/>
            <person name="Howieson J."/>
            <person name="Reeve W."/>
            <person name="Woyke T."/>
        </authorList>
    </citation>
    <scope>NUCLEOTIDE SEQUENCE [LARGE SCALE GENOMIC DNA]</scope>
    <source>
        <strain evidence="1 2">WSM3557</strain>
    </source>
</reference>
<gene>
    <name evidence="1" type="ORF">MicloDRAFT_00069040</name>
</gene>
<dbReference type="OrthoDB" id="6713140at2"/>
<evidence type="ECO:0000313" key="1">
    <source>
        <dbReference type="EMBL" id="EIM26170.1"/>
    </source>
</evidence>
<name>I4YQC8_9HYPH</name>
<accession>I4YQC8</accession>
<dbReference type="HOGENOM" id="CLU_509775_0_0_5"/>
<sequence>MRILIYIEPHPIRDSMVAQLHVANYFARMFMAAGQMPPDYDYRLYSNANILTTILSEFPSVKDLCLMPTVAEQALFQRNLVPWLERGMHEWIALAHGEGLAYQYHKVLADIHARFPFDLLVHWGANGAVDRFCNDNGLGRVTMELGCTRSPYNSTIVFDPNGVSGSASPSLVDIADLRTVVGSKGSSAELDLMTYSGSAGRNLYEARFDYNAALDEQIMGMAAGRRIAFLPLPAHDDPNLQLYSRFSTPTEVVDQLLPQLTEAGFFCLVKPHPAMRTRPSGGAEHFRVREVIFRSPSAFCIDSQMGASANIRLIELSDVLVTVASSVGFEATLHNKPVCVLGKAIYKPSNVFPSLDDVKSQRIFEQDFDNRYKHETGVLRSFFLDAYLVPEKSAFDLTVFTDRVRQLSGLRGPAAEIVQSIYRQFGSAGRQQRLVQFDRQPPSSASTPTKQEQDELLANVQARVSALLNSTSWRVTRPLRLTSAKLRGVDYIDPREPRSVQEGIRTIERIMSSGSWAISWPMRLVEKGWAALRR</sequence>
<dbReference type="InterPro" id="IPR007833">
    <property type="entry name" value="Capsule_polysaccharide_synth"/>
</dbReference>
<dbReference type="AlphaFoldDB" id="I4YQC8"/>
<dbReference type="Pfam" id="PF05159">
    <property type="entry name" value="Capsule_synth"/>
    <property type="match status" value="1"/>
</dbReference>
<dbReference type="Proteomes" id="UP000003947">
    <property type="component" value="Unassembled WGS sequence"/>
</dbReference>
<dbReference type="EMBL" id="JH660647">
    <property type="protein sequence ID" value="EIM26170.1"/>
    <property type="molecule type" value="Genomic_DNA"/>
</dbReference>